<keyword evidence="6 8" id="KW-1133">Transmembrane helix</keyword>
<evidence type="ECO:0000256" key="1">
    <source>
        <dbReference type="ARBA" id="ARBA00004141"/>
    </source>
</evidence>
<keyword evidence="7 8" id="KW-0472">Membrane</keyword>
<dbReference type="InterPro" id="IPR004761">
    <property type="entry name" value="Spore_GerAB"/>
</dbReference>
<keyword evidence="4" id="KW-0309">Germination</keyword>
<feature type="transmembrane region" description="Helical" evidence="8">
    <location>
        <begin position="107"/>
        <end position="133"/>
    </location>
</feature>
<evidence type="ECO:0000256" key="2">
    <source>
        <dbReference type="ARBA" id="ARBA00007998"/>
    </source>
</evidence>
<evidence type="ECO:0000256" key="4">
    <source>
        <dbReference type="ARBA" id="ARBA00022544"/>
    </source>
</evidence>
<reference evidence="9" key="1">
    <citation type="submission" date="2020-08" db="EMBL/GenBank/DDBJ databases">
        <title>Genome public.</title>
        <authorList>
            <person name="Liu C."/>
            <person name="Sun Q."/>
        </authorList>
    </citation>
    <scope>NUCLEOTIDE SEQUENCE</scope>
    <source>
        <strain evidence="9">BX21</strain>
    </source>
</reference>
<sequence length="367" mass="41676">MKIDNGKISASQFMFAVACFIQASTLLTAFFISVTKQDSWIVSIFGFLIGMIFLWIYTALMKNFPNKNLVEINDLVFGPVIGKIFSFIYIYFFLTLSALNLKDMGDFVGIAIMPDTPTIVILVSFMCICAWAVRGGIEIVTRYSLFFTFTTSFIIIVTFFLAFNDIDFNNFLPIFNQPFMKYLQGTHIISTIPFGEIVVFLMVTPNIEIPKNKIGKYFTLGFAIGGISLILIILRDIAVLGNVITLFTFPSFETLRMIRLSSTLGRMEVLFAVILITLMFFKISFLYYVSVLVISQIFKLNSHKNIVIGVGIIIIIYSTNLYYSMIQHMEHGSNITPFQWLIYEFLLPLITLTVAKIRKISSSEEGN</sequence>
<feature type="transmembrane region" description="Helical" evidence="8">
    <location>
        <begin position="183"/>
        <end position="205"/>
    </location>
</feature>
<dbReference type="RefSeq" id="WP_262428325.1">
    <property type="nucleotide sequence ID" value="NZ_JACRTG010000003.1"/>
</dbReference>
<evidence type="ECO:0000256" key="5">
    <source>
        <dbReference type="ARBA" id="ARBA00022692"/>
    </source>
</evidence>
<dbReference type="Pfam" id="PF03845">
    <property type="entry name" value="Spore_permease"/>
    <property type="match status" value="1"/>
</dbReference>
<evidence type="ECO:0000313" key="10">
    <source>
        <dbReference type="Proteomes" id="UP000601171"/>
    </source>
</evidence>
<evidence type="ECO:0000256" key="8">
    <source>
        <dbReference type="SAM" id="Phobius"/>
    </source>
</evidence>
<dbReference type="GO" id="GO:0016020">
    <property type="term" value="C:membrane"/>
    <property type="evidence" value="ECO:0007669"/>
    <property type="project" value="UniProtKB-SubCell"/>
</dbReference>
<comment type="subcellular location">
    <subcellularLocation>
        <location evidence="1">Membrane</location>
        <topology evidence="1">Multi-pass membrane protein</topology>
    </subcellularLocation>
</comment>
<keyword evidence="3" id="KW-0813">Transport</keyword>
<feature type="transmembrane region" description="Helical" evidence="8">
    <location>
        <begin position="145"/>
        <end position="163"/>
    </location>
</feature>
<dbReference type="AlphaFoldDB" id="A0A926IID8"/>
<keyword evidence="5 8" id="KW-0812">Transmembrane</keyword>
<dbReference type="Proteomes" id="UP000601171">
    <property type="component" value="Unassembled WGS sequence"/>
</dbReference>
<organism evidence="9 10">
    <name type="scientific">Paratissierella segnis</name>
    <dbReference type="NCBI Taxonomy" id="2763679"/>
    <lineage>
        <taxon>Bacteria</taxon>
        <taxon>Bacillati</taxon>
        <taxon>Bacillota</taxon>
        <taxon>Tissierellia</taxon>
        <taxon>Tissierellales</taxon>
        <taxon>Tissierellaceae</taxon>
        <taxon>Paratissierella</taxon>
    </lineage>
</organism>
<dbReference type="PANTHER" id="PTHR34975:SF2">
    <property type="entry name" value="SPORE GERMINATION PROTEIN A2"/>
    <property type="match status" value="1"/>
</dbReference>
<feature type="transmembrane region" description="Helical" evidence="8">
    <location>
        <begin position="40"/>
        <end position="60"/>
    </location>
</feature>
<gene>
    <name evidence="9" type="ORF">H8707_01215</name>
</gene>
<feature type="transmembrane region" description="Helical" evidence="8">
    <location>
        <begin position="338"/>
        <end position="355"/>
    </location>
</feature>
<feature type="transmembrane region" description="Helical" evidence="8">
    <location>
        <begin position="306"/>
        <end position="326"/>
    </location>
</feature>
<dbReference type="EMBL" id="JACRTG010000003">
    <property type="protein sequence ID" value="MBC8586859.1"/>
    <property type="molecule type" value="Genomic_DNA"/>
</dbReference>
<comment type="caution">
    <text evidence="9">The sequence shown here is derived from an EMBL/GenBank/DDBJ whole genome shotgun (WGS) entry which is preliminary data.</text>
</comment>
<evidence type="ECO:0000313" key="9">
    <source>
        <dbReference type="EMBL" id="MBC8586859.1"/>
    </source>
</evidence>
<feature type="transmembrane region" description="Helical" evidence="8">
    <location>
        <begin position="217"/>
        <end position="249"/>
    </location>
</feature>
<name>A0A926IID8_9FIRM</name>
<evidence type="ECO:0000256" key="3">
    <source>
        <dbReference type="ARBA" id="ARBA00022448"/>
    </source>
</evidence>
<accession>A0A926IID8</accession>
<keyword evidence="10" id="KW-1185">Reference proteome</keyword>
<dbReference type="NCBIfam" id="TIGR00912">
    <property type="entry name" value="2A0309"/>
    <property type="match status" value="1"/>
</dbReference>
<dbReference type="PROSITE" id="PS51257">
    <property type="entry name" value="PROKAR_LIPOPROTEIN"/>
    <property type="match status" value="1"/>
</dbReference>
<protein>
    <submittedName>
        <fullName evidence="9">Endospore germination permease</fullName>
    </submittedName>
</protein>
<comment type="similarity">
    <text evidence="2">Belongs to the amino acid-polyamine-organocation (APC) superfamily. Spore germination protein (SGP) (TC 2.A.3.9) family.</text>
</comment>
<dbReference type="GO" id="GO:0009847">
    <property type="term" value="P:spore germination"/>
    <property type="evidence" value="ECO:0007669"/>
    <property type="project" value="InterPro"/>
</dbReference>
<evidence type="ECO:0000256" key="6">
    <source>
        <dbReference type="ARBA" id="ARBA00022989"/>
    </source>
</evidence>
<dbReference type="PANTHER" id="PTHR34975">
    <property type="entry name" value="SPORE GERMINATION PROTEIN A2"/>
    <property type="match status" value="1"/>
</dbReference>
<feature type="transmembrane region" description="Helical" evidence="8">
    <location>
        <begin position="80"/>
        <end position="101"/>
    </location>
</feature>
<feature type="transmembrane region" description="Helical" evidence="8">
    <location>
        <begin position="12"/>
        <end position="34"/>
    </location>
</feature>
<proteinExistence type="inferred from homology"/>
<feature type="transmembrane region" description="Helical" evidence="8">
    <location>
        <begin position="269"/>
        <end position="294"/>
    </location>
</feature>
<evidence type="ECO:0000256" key="7">
    <source>
        <dbReference type="ARBA" id="ARBA00023136"/>
    </source>
</evidence>